<evidence type="ECO:0000256" key="7">
    <source>
        <dbReference type="ARBA" id="ARBA00022777"/>
    </source>
</evidence>
<dbReference type="SMART" id="SM00108">
    <property type="entry name" value="B_lectin"/>
    <property type="match status" value="1"/>
</dbReference>
<dbReference type="Gene3D" id="2.90.10.10">
    <property type="entry name" value="Bulb-type lectin domain"/>
    <property type="match status" value="1"/>
</dbReference>
<dbReference type="InterPro" id="IPR001245">
    <property type="entry name" value="Ser-Thr/Tyr_kinase_cat_dom"/>
</dbReference>
<evidence type="ECO:0000256" key="8">
    <source>
        <dbReference type="ARBA" id="ARBA00022840"/>
    </source>
</evidence>
<evidence type="ECO:0000313" key="14">
    <source>
        <dbReference type="EMBL" id="KAE9617099.1"/>
    </source>
</evidence>
<evidence type="ECO:0000256" key="12">
    <source>
        <dbReference type="ARBA" id="ARBA00048679"/>
    </source>
</evidence>
<evidence type="ECO:0000256" key="9">
    <source>
        <dbReference type="ARBA" id="ARBA00023157"/>
    </source>
</evidence>
<evidence type="ECO:0000256" key="3">
    <source>
        <dbReference type="ARBA" id="ARBA00022527"/>
    </source>
</evidence>
<keyword evidence="7 13" id="KW-0418">Kinase</keyword>
<keyword evidence="2" id="KW-1003">Cell membrane</keyword>
<proteinExistence type="inferred from homology"/>
<organism evidence="14 15">
    <name type="scientific">Lupinus albus</name>
    <name type="common">White lupine</name>
    <name type="synonym">Lupinus termis</name>
    <dbReference type="NCBI Taxonomy" id="3870"/>
    <lineage>
        <taxon>Eukaryota</taxon>
        <taxon>Viridiplantae</taxon>
        <taxon>Streptophyta</taxon>
        <taxon>Embryophyta</taxon>
        <taxon>Tracheophyta</taxon>
        <taxon>Spermatophyta</taxon>
        <taxon>Magnoliopsida</taxon>
        <taxon>eudicotyledons</taxon>
        <taxon>Gunneridae</taxon>
        <taxon>Pentapetalae</taxon>
        <taxon>rosids</taxon>
        <taxon>fabids</taxon>
        <taxon>Fabales</taxon>
        <taxon>Fabaceae</taxon>
        <taxon>Papilionoideae</taxon>
        <taxon>50 kb inversion clade</taxon>
        <taxon>genistoids sensu lato</taxon>
        <taxon>core genistoids</taxon>
        <taxon>Genisteae</taxon>
        <taxon>Lupinus</taxon>
    </lineage>
</organism>
<keyword evidence="15" id="KW-1185">Reference proteome</keyword>
<reference evidence="15" key="1">
    <citation type="journal article" date="2020" name="Nat. Commun.">
        <title>Genome sequence of the cluster root forming white lupin.</title>
        <authorList>
            <person name="Hufnagel B."/>
            <person name="Marques A."/>
            <person name="Soriano A."/>
            <person name="Marques L."/>
            <person name="Divol F."/>
            <person name="Doumas P."/>
            <person name="Sallet E."/>
            <person name="Mancinotti D."/>
            <person name="Carrere S."/>
            <person name="Marande W."/>
            <person name="Arribat S."/>
            <person name="Keller J."/>
            <person name="Huneau C."/>
            <person name="Blein T."/>
            <person name="Aime D."/>
            <person name="Laguerre M."/>
            <person name="Taylor J."/>
            <person name="Schubert V."/>
            <person name="Nelson M."/>
            <person name="Geu-Flores F."/>
            <person name="Crespi M."/>
            <person name="Gallardo-Guerrero K."/>
            <person name="Delaux P.-M."/>
            <person name="Salse J."/>
            <person name="Berges H."/>
            <person name="Guyot R."/>
            <person name="Gouzy J."/>
            <person name="Peret B."/>
        </authorList>
    </citation>
    <scope>NUCLEOTIDE SEQUENCE [LARGE SCALE GENOMIC DNA]</scope>
    <source>
        <strain evidence="15">cv. Amiga</strain>
    </source>
</reference>
<dbReference type="GO" id="GO:0005886">
    <property type="term" value="C:plasma membrane"/>
    <property type="evidence" value="ECO:0007669"/>
    <property type="project" value="UniProtKB-SubCell"/>
</dbReference>
<comment type="similarity">
    <text evidence="13">Belongs to the protein kinase superfamily. Ser/Thr protein kinase family.</text>
</comment>
<dbReference type="InterPro" id="IPR011009">
    <property type="entry name" value="Kinase-like_dom_sf"/>
</dbReference>
<accession>A0A6A4QTZ5</accession>
<keyword evidence="2" id="KW-0472">Membrane</keyword>
<evidence type="ECO:0000256" key="5">
    <source>
        <dbReference type="ARBA" id="ARBA00022729"/>
    </source>
</evidence>
<dbReference type="PROSITE" id="PS50927">
    <property type="entry name" value="BULB_LECTIN"/>
    <property type="match status" value="1"/>
</dbReference>
<dbReference type="InterPro" id="IPR001480">
    <property type="entry name" value="Bulb-type_lectin_dom"/>
</dbReference>
<comment type="caution">
    <text evidence="14">The sequence shown here is derived from an EMBL/GenBank/DDBJ whole genome shotgun (WGS) entry which is preliminary data.</text>
</comment>
<dbReference type="PROSITE" id="PS00108">
    <property type="entry name" value="PROTEIN_KINASE_ST"/>
    <property type="match status" value="1"/>
</dbReference>
<keyword evidence="6 13" id="KW-0547">Nucleotide-binding</keyword>
<evidence type="ECO:0000256" key="1">
    <source>
        <dbReference type="ARBA" id="ARBA00004251"/>
    </source>
</evidence>
<evidence type="ECO:0000256" key="4">
    <source>
        <dbReference type="ARBA" id="ARBA00022679"/>
    </source>
</evidence>
<dbReference type="InterPro" id="IPR000719">
    <property type="entry name" value="Prot_kinase_dom"/>
</dbReference>
<comment type="catalytic activity">
    <reaction evidence="11 13">
        <text>L-threonyl-[protein] + ATP = O-phospho-L-threonyl-[protein] + ADP + H(+)</text>
        <dbReference type="Rhea" id="RHEA:46608"/>
        <dbReference type="Rhea" id="RHEA-COMP:11060"/>
        <dbReference type="Rhea" id="RHEA-COMP:11605"/>
        <dbReference type="ChEBI" id="CHEBI:15378"/>
        <dbReference type="ChEBI" id="CHEBI:30013"/>
        <dbReference type="ChEBI" id="CHEBI:30616"/>
        <dbReference type="ChEBI" id="CHEBI:61977"/>
        <dbReference type="ChEBI" id="CHEBI:456216"/>
        <dbReference type="EC" id="2.7.11.1"/>
    </reaction>
</comment>
<dbReference type="GO" id="GO:0005524">
    <property type="term" value="F:ATP binding"/>
    <property type="evidence" value="ECO:0007669"/>
    <property type="project" value="UniProtKB-KW"/>
</dbReference>
<evidence type="ECO:0000256" key="13">
    <source>
        <dbReference type="PIRNR" id="PIRNR000641"/>
    </source>
</evidence>
<dbReference type="SUPFAM" id="SSF56112">
    <property type="entry name" value="Protein kinase-like (PK-like)"/>
    <property type="match status" value="1"/>
</dbReference>
<gene>
    <name evidence="14" type="ORF">Lalb_Chr03g0031821</name>
</gene>
<keyword evidence="4 13" id="KW-0808">Transferase</keyword>
<dbReference type="PROSITE" id="PS50011">
    <property type="entry name" value="PROTEIN_KINASE_DOM"/>
    <property type="match status" value="1"/>
</dbReference>
<dbReference type="EMBL" id="WOCE01000003">
    <property type="protein sequence ID" value="KAE9617099.1"/>
    <property type="molecule type" value="Genomic_DNA"/>
</dbReference>
<comment type="subcellular location">
    <subcellularLocation>
        <location evidence="1">Cell membrane</location>
        <topology evidence="1">Single-pass type I membrane protein</topology>
    </subcellularLocation>
</comment>
<dbReference type="PANTHER" id="PTHR27002:SF776">
    <property type="entry name" value="CYSTEINE-RICH RLK (RECEPTOR-LIKE KINASE) PROTEIN"/>
    <property type="match status" value="1"/>
</dbReference>
<dbReference type="Pfam" id="PF08276">
    <property type="entry name" value="PAN_2"/>
    <property type="match status" value="1"/>
</dbReference>
<dbReference type="InterPro" id="IPR024171">
    <property type="entry name" value="SRK-like_kinase"/>
</dbReference>
<dbReference type="EC" id="2.7.11.1" evidence="13"/>
<protein>
    <recommendedName>
        <fullName evidence="13">Receptor-like serine/threonine-protein kinase</fullName>
        <ecNumber evidence="13">2.7.11.1</ecNumber>
    </recommendedName>
</protein>
<dbReference type="SMART" id="SM00220">
    <property type="entry name" value="S_TKc"/>
    <property type="match status" value="1"/>
</dbReference>
<keyword evidence="3 13" id="KW-0723">Serine/threonine-protein kinase</keyword>
<dbReference type="FunFam" id="1.10.510.10:FF:000060">
    <property type="entry name" value="G-type lectin S-receptor-like serine/threonine-protein kinase"/>
    <property type="match status" value="1"/>
</dbReference>
<dbReference type="AlphaFoldDB" id="A0A6A4QTZ5"/>
<dbReference type="Proteomes" id="UP000447434">
    <property type="component" value="Chromosome 3"/>
</dbReference>
<evidence type="ECO:0000256" key="2">
    <source>
        <dbReference type="ARBA" id="ARBA00022475"/>
    </source>
</evidence>
<keyword evidence="9" id="KW-1015">Disulfide bond</keyword>
<sequence>MVSCRLRKPYFLLVFTYLWFWLLWASTCINVKAANHTLKPGDSLNGTNQLCSENSYYCIGFVEQLGGLSYLTITSNVKKNTWEVWIANRNEPIFNNSGLLSLNHSGMLKIESQGGKPIILYSPTPQSTNNNSIVATLLDIGNFVVQQLHPNGSTESVLWQSFDYLTDCLLPGMKLGVNHKTGHNWSLVSWVSESFPAPGSFRLEWEPREHELIMRRQEQVIWKSGKLINNRFFEHIPEKSQHIYQYNQVSNEDEDYFTFTTPNTKEPTKWALFETGELTGSEGKEIAGADMCYGYNNNGGCQKWEIPSCRNPGDVFESREGYPNSFGNDTSIETNKSYGIGDCQASCWSNCGCVGFKSYDDSGGTGCIFFFGKTLDGVTLVSVGQKFNMLVKKPRHLGTNKWIWIGIAIATFLLIICSAILCLAIMKKKYMLKDKRRMESETQGLADSEGSTGVKDLGDDLSKGHDFKVFSYASIKEATTNFSSINQLGEGGFGPVYKGVLPTGQEVAVKRLSKTSGQGAVEFKNELMLICELQHMNLVKLLGCCTHAQERMLIYEYMPNKSLDFFLFDDTRNKLLDWQKRFNIIEGLSHGLLYLHKYSRLKIIHRDLKASNILLDENMNPKISDFGMARMFTQHQSIVNTTKIVGTYGYMSPEYVMEGSFSTKSDVYSYGVLLLEIVSGRMNNSSCGDDQPLNLVGHAWELWNDGVCLELMDPSLNDTFVLEEVHRCIHVGLLCVEHYAKDRPDMSDIISMLTNKTAPVTMPRRPAFYVGRQIAEGGTSSKSVESNTFYTKEISDSSELKSK</sequence>
<evidence type="ECO:0000256" key="11">
    <source>
        <dbReference type="ARBA" id="ARBA00047899"/>
    </source>
</evidence>
<dbReference type="InterPro" id="IPR003609">
    <property type="entry name" value="Pan_app"/>
</dbReference>
<dbReference type="Gene3D" id="1.10.510.10">
    <property type="entry name" value="Transferase(Phosphotransferase) domain 1"/>
    <property type="match status" value="1"/>
</dbReference>
<dbReference type="InterPro" id="IPR008271">
    <property type="entry name" value="Ser/Thr_kinase_AS"/>
</dbReference>
<dbReference type="PIRSF" id="PIRSF000641">
    <property type="entry name" value="SRK"/>
    <property type="match status" value="1"/>
</dbReference>
<name>A0A6A4QTZ5_LUPAL</name>
<evidence type="ECO:0000256" key="10">
    <source>
        <dbReference type="ARBA" id="ARBA00023180"/>
    </source>
</evidence>
<dbReference type="CDD" id="cd14066">
    <property type="entry name" value="STKc_IRAK"/>
    <property type="match status" value="1"/>
</dbReference>
<keyword evidence="5" id="KW-0732">Signal</keyword>
<keyword evidence="10" id="KW-0325">Glycoprotein</keyword>
<dbReference type="Pfam" id="PF01453">
    <property type="entry name" value="B_lectin"/>
    <property type="match status" value="1"/>
</dbReference>
<evidence type="ECO:0000256" key="6">
    <source>
        <dbReference type="ARBA" id="ARBA00022741"/>
    </source>
</evidence>
<dbReference type="InterPro" id="IPR036426">
    <property type="entry name" value="Bulb-type_lectin_dom_sf"/>
</dbReference>
<dbReference type="Gene3D" id="3.30.200.20">
    <property type="entry name" value="Phosphorylase Kinase, domain 1"/>
    <property type="match status" value="1"/>
</dbReference>
<keyword evidence="8 13" id="KW-0067">ATP-binding</keyword>
<dbReference type="FunFam" id="3.30.200.20:FF:000195">
    <property type="entry name" value="G-type lectin S-receptor-like serine/threonine-protein kinase"/>
    <property type="match status" value="1"/>
</dbReference>
<dbReference type="OrthoDB" id="4062651at2759"/>
<dbReference type="GO" id="GO:0004674">
    <property type="term" value="F:protein serine/threonine kinase activity"/>
    <property type="evidence" value="ECO:0007669"/>
    <property type="project" value="UniProtKB-KW"/>
</dbReference>
<dbReference type="PANTHER" id="PTHR27002">
    <property type="entry name" value="RECEPTOR-LIKE SERINE/THREONINE-PROTEIN KINASE SD1-8"/>
    <property type="match status" value="1"/>
</dbReference>
<dbReference type="Pfam" id="PF07714">
    <property type="entry name" value="PK_Tyr_Ser-Thr"/>
    <property type="match status" value="1"/>
</dbReference>
<evidence type="ECO:0000313" key="15">
    <source>
        <dbReference type="Proteomes" id="UP000447434"/>
    </source>
</evidence>
<dbReference type="SUPFAM" id="SSF51110">
    <property type="entry name" value="alpha-D-mannose-specific plant lectins"/>
    <property type="match status" value="1"/>
</dbReference>
<comment type="catalytic activity">
    <reaction evidence="12 13">
        <text>L-seryl-[protein] + ATP = O-phospho-L-seryl-[protein] + ADP + H(+)</text>
        <dbReference type="Rhea" id="RHEA:17989"/>
        <dbReference type="Rhea" id="RHEA-COMP:9863"/>
        <dbReference type="Rhea" id="RHEA-COMP:11604"/>
        <dbReference type="ChEBI" id="CHEBI:15378"/>
        <dbReference type="ChEBI" id="CHEBI:29999"/>
        <dbReference type="ChEBI" id="CHEBI:30616"/>
        <dbReference type="ChEBI" id="CHEBI:83421"/>
        <dbReference type="ChEBI" id="CHEBI:456216"/>
        <dbReference type="EC" id="2.7.11.1"/>
    </reaction>
</comment>